<reference evidence="4" key="2">
    <citation type="submission" date="2025-08" db="UniProtKB">
        <authorList>
            <consortium name="Ensembl"/>
        </authorList>
    </citation>
    <scope>IDENTIFICATION</scope>
</reference>
<evidence type="ECO:0000256" key="1">
    <source>
        <dbReference type="ARBA" id="ARBA00023054"/>
    </source>
</evidence>
<dbReference type="InterPro" id="IPR051147">
    <property type="entry name" value="CFAP_domain-containing"/>
</dbReference>
<dbReference type="PANTHER" id="PTHR21683">
    <property type="entry name" value="COILED-COIL DOMAIN-CONTAINING PROTEIN 42 LIKE-2-LIKE-RELATED"/>
    <property type="match status" value="1"/>
</dbReference>
<evidence type="ECO:0000259" key="3">
    <source>
        <dbReference type="Pfam" id="PF13863"/>
    </source>
</evidence>
<dbReference type="Ensembl" id="ENSPNAT00000011876.2">
    <property type="protein sequence ID" value="ENSPNAP00000001605.2"/>
    <property type="gene ID" value="ENSPNAG00000008265.2"/>
</dbReference>
<dbReference type="OMA" id="SIEMLYI"/>
<feature type="domain" description="DUF4200" evidence="3">
    <location>
        <begin position="20"/>
        <end position="118"/>
    </location>
</feature>
<reference evidence="4 5" key="1">
    <citation type="submission" date="2020-10" db="EMBL/GenBank/DDBJ databases">
        <title>Pygocentrus nattereri (red-bellied piranha) genome, fPygNat1, primary haplotype.</title>
        <authorList>
            <person name="Myers G."/>
            <person name="Meyer A."/>
            <person name="Karagic N."/>
            <person name="Pippel M."/>
            <person name="Winkler S."/>
            <person name="Tracey A."/>
            <person name="Wood J."/>
            <person name="Formenti G."/>
            <person name="Howe K."/>
            <person name="Fedrigo O."/>
            <person name="Jarvis E.D."/>
        </authorList>
    </citation>
    <scope>NUCLEOTIDE SEQUENCE [LARGE SCALE GENOMIC DNA]</scope>
</reference>
<dbReference type="AlphaFoldDB" id="A0A3B4BSW0"/>
<reference evidence="4" key="3">
    <citation type="submission" date="2025-09" db="UniProtKB">
        <authorList>
            <consortium name="Ensembl"/>
        </authorList>
    </citation>
    <scope>IDENTIFICATION</scope>
</reference>
<dbReference type="PANTHER" id="PTHR21683:SF2">
    <property type="entry name" value="COILED-COIL DOMAIN-CONTAINING PROTEIN 42 LIKE-2-LIKE"/>
    <property type="match status" value="1"/>
</dbReference>
<evidence type="ECO:0000313" key="4">
    <source>
        <dbReference type="Ensembl" id="ENSPNAP00000001605.2"/>
    </source>
</evidence>
<name>A0A3B4BSW0_PYGNA</name>
<dbReference type="GeneTree" id="ENSGT00970000193995"/>
<feature type="coiled-coil region" evidence="2">
    <location>
        <begin position="19"/>
        <end position="102"/>
    </location>
</feature>
<dbReference type="InterPro" id="IPR025252">
    <property type="entry name" value="DUF4200"/>
</dbReference>
<sequence length="277" mass="32012">TFLTNCCLKCVYVCLCVPLQEFEVKKESLRQRREELKIKEEKLKDSLLKFDKYLKENDAKKTRGLKKAEAERAVVREREREERQLQRNIAALLAKKEQLQGRVNRNRVYCSFLDDVLKASKKFEDVGQLIGRFDALVCTREQLLKRQSEVESERETEGVELRRYVSERGSALLHYNNGLSQLQTELDTILSQALRWESAWNHIQATAAKETLLLGQIKVVTLNLYHLTGVVAGGAEGVDVDDTLEQLDKIQLYIQDRADIVRDLRSDTDNRSTSDHE</sequence>
<keyword evidence="1 2" id="KW-0175">Coiled coil</keyword>
<dbReference type="STRING" id="42514.ENSPNAP00000001605"/>
<keyword evidence="5" id="KW-1185">Reference proteome</keyword>
<organism evidence="4 5">
    <name type="scientific">Pygocentrus nattereri</name>
    <name type="common">Red-bellied piranha</name>
    <dbReference type="NCBI Taxonomy" id="42514"/>
    <lineage>
        <taxon>Eukaryota</taxon>
        <taxon>Metazoa</taxon>
        <taxon>Chordata</taxon>
        <taxon>Craniata</taxon>
        <taxon>Vertebrata</taxon>
        <taxon>Euteleostomi</taxon>
        <taxon>Actinopterygii</taxon>
        <taxon>Neopterygii</taxon>
        <taxon>Teleostei</taxon>
        <taxon>Ostariophysi</taxon>
        <taxon>Characiformes</taxon>
        <taxon>Characoidei</taxon>
        <taxon>Pygocentrus</taxon>
    </lineage>
</organism>
<dbReference type="GO" id="GO:0005856">
    <property type="term" value="C:cytoskeleton"/>
    <property type="evidence" value="ECO:0007669"/>
    <property type="project" value="UniProtKB-ARBA"/>
</dbReference>
<evidence type="ECO:0000256" key="2">
    <source>
        <dbReference type="SAM" id="Coils"/>
    </source>
</evidence>
<protein>
    <submittedName>
        <fullName evidence="4">Cilia and flagella associated protein 73</fullName>
    </submittedName>
</protein>
<proteinExistence type="predicted"/>
<dbReference type="Proteomes" id="UP001501920">
    <property type="component" value="Chromosome 23"/>
</dbReference>
<dbReference type="Pfam" id="PF13863">
    <property type="entry name" value="DUF4200"/>
    <property type="match status" value="1"/>
</dbReference>
<evidence type="ECO:0000313" key="5">
    <source>
        <dbReference type="Proteomes" id="UP001501920"/>
    </source>
</evidence>
<accession>A0A3B4BSW0</accession>